<dbReference type="GO" id="GO:0016787">
    <property type="term" value="F:hydrolase activity"/>
    <property type="evidence" value="ECO:0007669"/>
    <property type="project" value="UniProtKB-UniRule"/>
</dbReference>
<dbReference type="InterPro" id="IPR016035">
    <property type="entry name" value="Acyl_Trfase/lysoPLipase"/>
</dbReference>
<dbReference type="Pfam" id="PF01734">
    <property type="entry name" value="Patatin"/>
    <property type="match status" value="1"/>
</dbReference>
<evidence type="ECO:0000256" key="3">
    <source>
        <dbReference type="ARBA" id="ARBA00023098"/>
    </source>
</evidence>
<evidence type="ECO:0000256" key="2">
    <source>
        <dbReference type="ARBA" id="ARBA00022963"/>
    </source>
</evidence>
<dbReference type="Proteomes" id="UP001145087">
    <property type="component" value="Unassembled WGS sequence"/>
</dbReference>
<dbReference type="Gene3D" id="3.40.1090.10">
    <property type="entry name" value="Cytosolic phospholipase A2 catalytic domain"/>
    <property type="match status" value="1"/>
</dbReference>
<evidence type="ECO:0000256" key="4">
    <source>
        <dbReference type="PROSITE-ProRule" id="PRU01161"/>
    </source>
</evidence>
<dbReference type="AlphaFoldDB" id="A0A9X3F309"/>
<dbReference type="InterPro" id="IPR050301">
    <property type="entry name" value="NTE"/>
</dbReference>
<dbReference type="InterPro" id="IPR002641">
    <property type="entry name" value="PNPLA_dom"/>
</dbReference>
<sequence length="289" mass="31795">MSKKIALVLSGGGARGLAHIGVIEELEKRGYEITSIAGTSMGALVGGVYACGKLDEYKKWVCGLSRHEMFMLVDFTFGGGGIIKGEKVLNAMKEFMPDRDIADLTIPYSATAVDIIKHEEVVYRTGSLYYAIRASIAIPSVFTPVIQGDSVIVDGGVLNNVPISNVERNEGDLLVAVNVNADISPKKTKESKNEIQKKEKAYLKWLNDFSEFVRSYYPKEKKESLGFLSLIDKTIATGMLKLAQYAIKDGNPDVLINVSREACGTYDFYKANELIEMGRETVIETLDKI</sequence>
<keyword evidence="1 4" id="KW-0378">Hydrolase</keyword>
<evidence type="ECO:0000256" key="1">
    <source>
        <dbReference type="ARBA" id="ARBA00022801"/>
    </source>
</evidence>
<dbReference type="PANTHER" id="PTHR14226:SF76">
    <property type="entry name" value="NTE FAMILY PROTEIN RSSA"/>
    <property type="match status" value="1"/>
</dbReference>
<accession>A0A9X3F309</accession>
<feature type="short sequence motif" description="GXSXG" evidence="4">
    <location>
        <begin position="38"/>
        <end position="42"/>
    </location>
</feature>
<keyword evidence="2 4" id="KW-0442">Lipid degradation</keyword>
<feature type="short sequence motif" description="GXGXXG" evidence="4">
    <location>
        <begin position="11"/>
        <end position="16"/>
    </location>
</feature>
<reference evidence="6" key="1">
    <citation type="submission" date="2022-11" db="EMBL/GenBank/DDBJ databases">
        <title>Marilongibacter aestuarii gen. nov., sp. nov., isolated from tidal flat sediment.</title>
        <authorList>
            <person name="Jiayan W."/>
        </authorList>
    </citation>
    <scope>NUCLEOTIDE SEQUENCE</scope>
    <source>
        <strain evidence="6">Z1-6</strain>
    </source>
</reference>
<name>A0A9X3F309_9BACT</name>
<keyword evidence="3 4" id="KW-0443">Lipid metabolism</keyword>
<feature type="short sequence motif" description="DGA/G" evidence="4">
    <location>
        <begin position="154"/>
        <end position="156"/>
    </location>
</feature>
<feature type="active site" description="Nucleophile" evidence="4">
    <location>
        <position position="40"/>
    </location>
</feature>
<evidence type="ECO:0000259" key="5">
    <source>
        <dbReference type="PROSITE" id="PS51635"/>
    </source>
</evidence>
<gene>
    <name evidence="6" type="ORF">OU798_01200</name>
</gene>
<dbReference type="RefSeq" id="WP_343331276.1">
    <property type="nucleotide sequence ID" value="NZ_JAPOHD010000003.1"/>
</dbReference>
<proteinExistence type="predicted"/>
<protein>
    <submittedName>
        <fullName evidence="6">Patatin-like phospholipase family protein</fullName>
    </submittedName>
</protein>
<keyword evidence="7" id="KW-1185">Reference proteome</keyword>
<evidence type="ECO:0000313" key="7">
    <source>
        <dbReference type="Proteomes" id="UP001145087"/>
    </source>
</evidence>
<dbReference type="SUPFAM" id="SSF52151">
    <property type="entry name" value="FabD/lysophospholipase-like"/>
    <property type="match status" value="1"/>
</dbReference>
<dbReference type="PANTHER" id="PTHR14226">
    <property type="entry name" value="NEUROPATHY TARGET ESTERASE/SWISS CHEESE D.MELANOGASTER"/>
    <property type="match status" value="1"/>
</dbReference>
<feature type="active site" description="Proton acceptor" evidence="4">
    <location>
        <position position="154"/>
    </location>
</feature>
<dbReference type="GO" id="GO:0016042">
    <property type="term" value="P:lipid catabolic process"/>
    <property type="evidence" value="ECO:0007669"/>
    <property type="project" value="UniProtKB-UniRule"/>
</dbReference>
<comment type="caution">
    <text evidence="6">The sequence shown here is derived from an EMBL/GenBank/DDBJ whole genome shotgun (WGS) entry which is preliminary data.</text>
</comment>
<evidence type="ECO:0000313" key="6">
    <source>
        <dbReference type="EMBL" id="MCY1718937.1"/>
    </source>
</evidence>
<dbReference type="PROSITE" id="PS51635">
    <property type="entry name" value="PNPLA"/>
    <property type="match status" value="1"/>
</dbReference>
<organism evidence="6 7">
    <name type="scientific">Draconibacterium aestuarii</name>
    <dbReference type="NCBI Taxonomy" id="2998507"/>
    <lineage>
        <taxon>Bacteria</taxon>
        <taxon>Pseudomonadati</taxon>
        <taxon>Bacteroidota</taxon>
        <taxon>Bacteroidia</taxon>
        <taxon>Marinilabiliales</taxon>
        <taxon>Prolixibacteraceae</taxon>
        <taxon>Draconibacterium</taxon>
    </lineage>
</organism>
<dbReference type="EMBL" id="JAPOHD010000003">
    <property type="protein sequence ID" value="MCY1718937.1"/>
    <property type="molecule type" value="Genomic_DNA"/>
</dbReference>
<feature type="domain" description="PNPLA" evidence="5">
    <location>
        <begin position="7"/>
        <end position="167"/>
    </location>
</feature>